<comment type="subcellular location">
    <subcellularLocation>
        <location evidence="1">Periplasm</location>
    </subcellularLocation>
</comment>
<feature type="signal peptide" evidence="6">
    <location>
        <begin position="1"/>
        <end position="28"/>
    </location>
</feature>
<evidence type="ECO:0000256" key="4">
    <source>
        <dbReference type="ARBA" id="ARBA00022764"/>
    </source>
</evidence>
<evidence type="ECO:0000259" key="8">
    <source>
        <dbReference type="Pfam" id="PF02753"/>
    </source>
</evidence>
<organism evidence="9 10">
    <name type="scientific">Paraburkholderia antibiotica</name>
    <dbReference type="NCBI Taxonomy" id="2728839"/>
    <lineage>
        <taxon>Bacteria</taxon>
        <taxon>Pseudomonadati</taxon>
        <taxon>Pseudomonadota</taxon>
        <taxon>Betaproteobacteria</taxon>
        <taxon>Burkholderiales</taxon>
        <taxon>Burkholderiaceae</taxon>
        <taxon>Paraburkholderia</taxon>
    </lineage>
</organism>
<dbReference type="Proteomes" id="UP000583127">
    <property type="component" value="Unassembled WGS sequence"/>
</dbReference>
<keyword evidence="4" id="KW-0574">Periplasm</keyword>
<comment type="similarity">
    <text evidence="2">Belongs to the periplasmic pilus chaperone family.</text>
</comment>
<evidence type="ECO:0000256" key="6">
    <source>
        <dbReference type="SAM" id="SignalP"/>
    </source>
</evidence>
<feature type="chain" id="PRO_5030659938" evidence="6">
    <location>
        <begin position="29"/>
        <end position="249"/>
    </location>
</feature>
<feature type="domain" description="Pili assembly chaperone N-terminal" evidence="7">
    <location>
        <begin position="29"/>
        <end position="152"/>
    </location>
</feature>
<dbReference type="InterPro" id="IPR001829">
    <property type="entry name" value="Pili_assmbl_chaperone_bac"/>
</dbReference>
<dbReference type="GO" id="GO:0030288">
    <property type="term" value="C:outer membrane-bounded periplasmic space"/>
    <property type="evidence" value="ECO:0007669"/>
    <property type="project" value="InterPro"/>
</dbReference>
<dbReference type="InterPro" id="IPR050643">
    <property type="entry name" value="Periplasmic_pilus_chap"/>
</dbReference>
<evidence type="ECO:0000313" key="9">
    <source>
        <dbReference type="EMBL" id="NML33939.1"/>
    </source>
</evidence>
<reference evidence="9 10" key="1">
    <citation type="submission" date="2020-04" db="EMBL/GenBank/DDBJ databases">
        <title>Paraburkholderia sp. G-4-1-8 isolated from soil.</title>
        <authorList>
            <person name="Dahal R.H."/>
        </authorList>
    </citation>
    <scope>NUCLEOTIDE SEQUENCE [LARGE SCALE GENOMIC DNA]</scope>
    <source>
        <strain evidence="9 10">G-4-1-8</strain>
    </source>
</reference>
<dbReference type="EMBL" id="JABBFZ010000017">
    <property type="protein sequence ID" value="NML33939.1"/>
    <property type="molecule type" value="Genomic_DNA"/>
</dbReference>
<sequence length="249" mass="26411">MNSRSFLGHVLYAGAMMLASVMMHPAHASVVIAGTRVIYNQKDPEVTVRLSNEGGSPALVQAWIDKGNARAAPSTIDVPFTVTPPVSRIDPGKGQTLRIIRTGEVPANDHESVYWLNVLEIPPKVAGAAADANKLQLAFRSRIKLFYRPAGLSGRVEDAPAKVTWQLTSVNGKPALQAHNPGAYNVSFSGVDVVDGANTATFDDGGMVRPGQSETFPLKGTLSNASGARVHYHAINDYGGTVEGEAPLQ</sequence>
<evidence type="ECO:0000313" key="10">
    <source>
        <dbReference type="Proteomes" id="UP000583127"/>
    </source>
</evidence>
<dbReference type="InterPro" id="IPR036316">
    <property type="entry name" value="Pili_assmbl_chap_C_dom_sf"/>
</dbReference>
<dbReference type="PRINTS" id="PR00969">
    <property type="entry name" value="CHAPERONPILI"/>
</dbReference>
<comment type="caution">
    <text evidence="9">The sequence shown here is derived from an EMBL/GenBank/DDBJ whole genome shotgun (WGS) entry which is preliminary data.</text>
</comment>
<dbReference type="InterPro" id="IPR008962">
    <property type="entry name" value="PapD-like_sf"/>
</dbReference>
<proteinExistence type="inferred from homology"/>
<evidence type="ECO:0000259" key="7">
    <source>
        <dbReference type="Pfam" id="PF00345"/>
    </source>
</evidence>
<dbReference type="Gene3D" id="2.60.40.10">
    <property type="entry name" value="Immunoglobulins"/>
    <property type="match status" value="2"/>
</dbReference>
<protein>
    <submittedName>
        <fullName evidence="9">Fimbria/pilus periplasmic chaperone</fullName>
    </submittedName>
</protein>
<dbReference type="GO" id="GO:0071555">
    <property type="term" value="P:cell wall organization"/>
    <property type="evidence" value="ECO:0007669"/>
    <property type="project" value="InterPro"/>
</dbReference>
<dbReference type="InterPro" id="IPR013783">
    <property type="entry name" value="Ig-like_fold"/>
</dbReference>
<dbReference type="InterPro" id="IPR016148">
    <property type="entry name" value="Pili_assmbl_chaperone_C"/>
</dbReference>
<dbReference type="RefSeq" id="WP_169500130.1">
    <property type="nucleotide sequence ID" value="NZ_JABBFZ010000017.1"/>
</dbReference>
<feature type="domain" description="Pili assembly chaperone C-terminal" evidence="8">
    <location>
        <begin position="179"/>
        <end position="242"/>
    </location>
</feature>
<dbReference type="Pfam" id="PF00345">
    <property type="entry name" value="PapD_N"/>
    <property type="match status" value="1"/>
</dbReference>
<dbReference type="PANTHER" id="PTHR30251:SF2">
    <property type="entry name" value="FIMBRIAL CHAPERONE YADV-RELATED"/>
    <property type="match status" value="1"/>
</dbReference>
<keyword evidence="5" id="KW-0143">Chaperone</keyword>
<dbReference type="SUPFAM" id="SSF49584">
    <property type="entry name" value="Periplasmic chaperone C-domain"/>
    <property type="match status" value="1"/>
</dbReference>
<dbReference type="SUPFAM" id="SSF49354">
    <property type="entry name" value="PapD-like"/>
    <property type="match status" value="1"/>
</dbReference>
<dbReference type="PANTHER" id="PTHR30251">
    <property type="entry name" value="PILUS ASSEMBLY CHAPERONE"/>
    <property type="match status" value="1"/>
</dbReference>
<keyword evidence="3 6" id="KW-0732">Signal</keyword>
<dbReference type="InterPro" id="IPR016147">
    <property type="entry name" value="Pili_assmbl_chaperone_N"/>
</dbReference>
<evidence type="ECO:0000256" key="1">
    <source>
        <dbReference type="ARBA" id="ARBA00004418"/>
    </source>
</evidence>
<name>A0A7X9ZZY3_9BURK</name>
<keyword evidence="10" id="KW-1185">Reference proteome</keyword>
<dbReference type="AlphaFoldDB" id="A0A7X9ZZY3"/>
<accession>A0A7X9ZZY3</accession>
<evidence type="ECO:0000256" key="5">
    <source>
        <dbReference type="ARBA" id="ARBA00023186"/>
    </source>
</evidence>
<gene>
    <name evidence="9" type="ORF">HHL14_24295</name>
</gene>
<evidence type="ECO:0000256" key="3">
    <source>
        <dbReference type="ARBA" id="ARBA00022729"/>
    </source>
</evidence>
<evidence type="ECO:0000256" key="2">
    <source>
        <dbReference type="ARBA" id="ARBA00007399"/>
    </source>
</evidence>
<dbReference type="Pfam" id="PF02753">
    <property type="entry name" value="PapD_C"/>
    <property type="match status" value="1"/>
</dbReference>